<feature type="compositionally biased region" description="Gly residues" evidence="1">
    <location>
        <begin position="44"/>
        <end position="58"/>
    </location>
</feature>
<reference evidence="2" key="2">
    <citation type="submission" date="2021-01" db="EMBL/GenBank/DDBJ databases">
        <authorList>
            <person name="Schikora-Tamarit M.A."/>
        </authorList>
    </citation>
    <scope>NUCLEOTIDE SEQUENCE</scope>
    <source>
        <strain evidence="2">NCAIM Y.01608</strain>
    </source>
</reference>
<reference evidence="2" key="1">
    <citation type="journal article" date="2021" name="Open Biol.">
        <title>Shared evolutionary footprints suggest mitochondrial oxidative damage underlies multiple complex I losses in fungi.</title>
        <authorList>
            <person name="Schikora-Tamarit M.A."/>
            <person name="Marcet-Houben M."/>
            <person name="Nosek J."/>
            <person name="Gabaldon T."/>
        </authorList>
    </citation>
    <scope>NUCLEOTIDE SEQUENCE</scope>
    <source>
        <strain evidence="2">NCAIM Y.01608</strain>
    </source>
</reference>
<feature type="compositionally biased region" description="Polar residues" evidence="1">
    <location>
        <begin position="25"/>
        <end position="41"/>
    </location>
</feature>
<protein>
    <submittedName>
        <fullName evidence="2">Uncharacterized protein</fullName>
    </submittedName>
</protein>
<evidence type="ECO:0000313" key="2">
    <source>
        <dbReference type="EMBL" id="KAH3676772.1"/>
    </source>
</evidence>
<dbReference type="Proteomes" id="UP000788993">
    <property type="component" value="Unassembled WGS sequence"/>
</dbReference>
<accession>A0A9P8PR48</accession>
<organism evidence="2 3">
    <name type="scientific">Ogataea polymorpha</name>
    <dbReference type="NCBI Taxonomy" id="460523"/>
    <lineage>
        <taxon>Eukaryota</taxon>
        <taxon>Fungi</taxon>
        <taxon>Dikarya</taxon>
        <taxon>Ascomycota</taxon>
        <taxon>Saccharomycotina</taxon>
        <taxon>Pichiomycetes</taxon>
        <taxon>Pichiales</taxon>
        <taxon>Pichiaceae</taxon>
        <taxon>Ogataea</taxon>
    </lineage>
</organism>
<evidence type="ECO:0000256" key="1">
    <source>
        <dbReference type="SAM" id="MobiDB-lite"/>
    </source>
</evidence>
<dbReference type="AlphaFoldDB" id="A0A9P8PR48"/>
<keyword evidence="3" id="KW-1185">Reference proteome</keyword>
<comment type="caution">
    <text evidence="2">The sequence shown here is derived from an EMBL/GenBank/DDBJ whole genome shotgun (WGS) entry which is preliminary data.</text>
</comment>
<gene>
    <name evidence="2" type="ORF">OGATHE_001262</name>
</gene>
<evidence type="ECO:0000313" key="3">
    <source>
        <dbReference type="Proteomes" id="UP000788993"/>
    </source>
</evidence>
<dbReference type="EMBL" id="JAEUBD010000146">
    <property type="protein sequence ID" value="KAH3676772.1"/>
    <property type="molecule type" value="Genomic_DNA"/>
</dbReference>
<proteinExistence type="predicted"/>
<sequence>MCKIPNLSKRCYCYPIEPPPPETPVHQQKIQLPNTTPGSTATDGTGGFGILGATGSGSWGQASSGSITQVNYSTKPGPFAQTGRP</sequence>
<name>A0A9P8PR48_9ASCO</name>
<feature type="region of interest" description="Disordered" evidence="1">
    <location>
        <begin position="20"/>
        <end position="85"/>
    </location>
</feature>